<evidence type="ECO:0000313" key="3">
    <source>
        <dbReference type="Proteomes" id="UP000667650"/>
    </source>
</evidence>
<dbReference type="InterPro" id="IPR011050">
    <property type="entry name" value="Pectin_lyase_fold/virulence"/>
</dbReference>
<protein>
    <submittedName>
        <fullName evidence="2">Uncharacterized protein</fullName>
    </submittedName>
</protein>
<feature type="compositionally biased region" description="Acidic residues" evidence="1">
    <location>
        <begin position="40"/>
        <end position="54"/>
    </location>
</feature>
<name>A0A964WWW8_9FLAO</name>
<feature type="compositionally biased region" description="Low complexity" evidence="1">
    <location>
        <begin position="55"/>
        <end position="65"/>
    </location>
</feature>
<dbReference type="Proteomes" id="UP000667650">
    <property type="component" value="Unassembled WGS sequence"/>
</dbReference>
<dbReference type="SUPFAM" id="SSF51126">
    <property type="entry name" value="Pectin lyase-like"/>
    <property type="match status" value="1"/>
</dbReference>
<dbReference type="InterPro" id="IPR012334">
    <property type="entry name" value="Pectin_lyas_fold"/>
</dbReference>
<dbReference type="Gene3D" id="2.160.20.10">
    <property type="entry name" value="Single-stranded right-handed beta-helix, Pectin lyase-like"/>
    <property type="match status" value="1"/>
</dbReference>
<comment type="caution">
    <text evidence="2">The sequence shown here is derived from an EMBL/GenBank/DDBJ whole genome shotgun (WGS) entry which is preliminary data.</text>
</comment>
<reference evidence="2" key="1">
    <citation type="submission" date="2020-01" db="EMBL/GenBank/DDBJ databases">
        <title>Muricauda ochracea sp. nov., isolated from a tidal flat of Garorim bay in Korea.</title>
        <authorList>
            <person name="Kim D."/>
            <person name="Yoo Y."/>
            <person name="Kim J.-J."/>
        </authorList>
    </citation>
    <scope>NUCLEOTIDE SEQUENCE</scope>
    <source>
        <strain evidence="2">JGD-17</strain>
    </source>
</reference>
<dbReference type="PROSITE" id="PS51257">
    <property type="entry name" value="PROKAR_LIPOPROTEIN"/>
    <property type="match status" value="1"/>
</dbReference>
<evidence type="ECO:0000313" key="2">
    <source>
        <dbReference type="EMBL" id="NAY91237.1"/>
    </source>
</evidence>
<sequence>MKKLHTHLPTMFLIVLFMFTFSSCEKDSDLFYEAIIEQEEEIEEQSGSEDENSGSEDTNNDGNNDNTDDGDGDSDGPPPPPEDPDFENTNKISGVYYPESAADISNPDYAEFKAVITNSFDCSGCTFSENQTIEPAGGIISGRNINLNGAFIETAYKPVFSPDVTFTQIYDKSRLTPENFGADGGDSTADDEALSTLIGQSQYALGQTGSTYIKNLETRHSRSGTFNWNMNGALVRTTSSASLSHGSSTDNQHKYMFEFANMNVEITNGTFNGQNLASRAIYLNGITSYYFDNVVIQNYLSPGGAYARGTGLKIDISNNFVGGSFLNGVIENIGATSDNNANNSPFGVSKAISLNVGTNNASEQLIQNTRIENIYGDDAEGFYYRSKYGFGGYDHETNKANITFNNNEFIACQRRALKVNASNCQITNNYIESATNDWIFSGAQAALLHIFPLSPQRPLHNVNVIGNTIRTIGEARNPAFGITEAMNCRIENNVFEADHIMLQRNVAFGNGSNSAGSNSGFLDKSIVFINNTITNYFILLNKYMISSNGGMTFENNTINLDIDRGMGSSWGAFRRSYPSPMDLNDFTFKNITININQKVSTGGSFGGVLCSEDSDVLNTTFENVDINYTGTAGLPTYPFMIIGTNPGITMNNTNRIIDCDVSGAVGTGAIGYTGSANPVITNSFGDGGTTLTTTPN</sequence>
<dbReference type="EMBL" id="JAAABI010000001">
    <property type="protein sequence ID" value="NAY91237.1"/>
    <property type="molecule type" value="Genomic_DNA"/>
</dbReference>
<evidence type="ECO:0000256" key="1">
    <source>
        <dbReference type="SAM" id="MobiDB-lite"/>
    </source>
</evidence>
<organism evidence="2 3">
    <name type="scientific">Flagellimonas ochracea</name>
    <dbReference type="NCBI Taxonomy" id="2696472"/>
    <lineage>
        <taxon>Bacteria</taxon>
        <taxon>Pseudomonadati</taxon>
        <taxon>Bacteroidota</taxon>
        <taxon>Flavobacteriia</taxon>
        <taxon>Flavobacteriales</taxon>
        <taxon>Flavobacteriaceae</taxon>
        <taxon>Flagellimonas</taxon>
    </lineage>
</organism>
<dbReference type="AlphaFoldDB" id="A0A964WWW8"/>
<accession>A0A964WWW8</accession>
<gene>
    <name evidence="2" type="ORF">GTQ34_04830</name>
</gene>
<dbReference type="RefSeq" id="WP_166522612.1">
    <property type="nucleotide sequence ID" value="NZ_JAAABI010000001.1"/>
</dbReference>
<feature type="region of interest" description="Disordered" evidence="1">
    <location>
        <begin position="40"/>
        <end position="92"/>
    </location>
</feature>
<proteinExistence type="predicted"/>
<keyword evidence="3" id="KW-1185">Reference proteome</keyword>